<reference evidence="2 3" key="1">
    <citation type="journal article" date="2020" name="ISME J.">
        <title>Uncovering the hidden diversity of litter-decomposition mechanisms in mushroom-forming fungi.</title>
        <authorList>
            <person name="Floudas D."/>
            <person name="Bentzer J."/>
            <person name="Ahren D."/>
            <person name="Johansson T."/>
            <person name="Persson P."/>
            <person name="Tunlid A."/>
        </authorList>
    </citation>
    <scope>NUCLEOTIDE SEQUENCE [LARGE SCALE GENOMIC DNA]</scope>
    <source>
        <strain evidence="2 3">CBS 101986</strain>
    </source>
</reference>
<dbReference type="EMBL" id="JAACJJ010000042">
    <property type="protein sequence ID" value="KAF5316227.1"/>
    <property type="molecule type" value="Genomic_DNA"/>
</dbReference>
<protein>
    <submittedName>
        <fullName evidence="2">Uncharacterized protein</fullName>
    </submittedName>
</protein>
<feature type="region of interest" description="Disordered" evidence="1">
    <location>
        <begin position="79"/>
        <end position="128"/>
    </location>
</feature>
<dbReference type="OrthoDB" id="3265863at2759"/>
<sequence length="269" mass="29349">MGRAVYSSAYTTSVPAVAVRTEPEPNVDIAVERWSSWNHFDPDSDEFFQDAEFEAFISPDELRAQQSEATPLITDRIAEMSDSSDSSDQESDTADGSENQSGGSSPTEWNSQDARSARETETLASNRRTTIMEVSDGVVYTIHAPSATETLISNAVDAVLPTAGSEVETVSAHLIGRSPSPEFAMPSTPPPQQTFPIFRRQVTPNRLFTPSPPTSVPPRFYSWPAPATPASPSFLPVTRDGPLPNARARMSYTRIDTTPVRVRITNPVM</sequence>
<accession>A0A8H5EXU8</accession>
<name>A0A8H5EXU8_9AGAR</name>
<dbReference type="AlphaFoldDB" id="A0A8H5EXU8"/>
<evidence type="ECO:0000313" key="2">
    <source>
        <dbReference type="EMBL" id="KAF5316227.1"/>
    </source>
</evidence>
<gene>
    <name evidence="2" type="ORF">D9619_006258</name>
</gene>
<evidence type="ECO:0000256" key="1">
    <source>
        <dbReference type="SAM" id="MobiDB-lite"/>
    </source>
</evidence>
<keyword evidence="3" id="KW-1185">Reference proteome</keyword>
<proteinExistence type="predicted"/>
<organism evidence="2 3">
    <name type="scientific">Psilocybe cf. subviscida</name>
    <dbReference type="NCBI Taxonomy" id="2480587"/>
    <lineage>
        <taxon>Eukaryota</taxon>
        <taxon>Fungi</taxon>
        <taxon>Dikarya</taxon>
        <taxon>Basidiomycota</taxon>
        <taxon>Agaricomycotina</taxon>
        <taxon>Agaricomycetes</taxon>
        <taxon>Agaricomycetidae</taxon>
        <taxon>Agaricales</taxon>
        <taxon>Agaricineae</taxon>
        <taxon>Strophariaceae</taxon>
        <taxon>Psilocybe</taxon>
    </lineage>
</organism>
<evidence type="ECO:0000313" key="3">
    <source>
        <dbReference type="Proteomes" id="UP000567179"/>
    </source>
</evidence>
<comment type="caution">
    <text evidence="2">The sequence shown here is derived from an EMBL/GenBank/DDBJ whole genome shotgun (WGS) entry which is preliminary data.</text>
</comment>
<feature type="compositionally biased region" description="Polar residues" evidence="1">
    <location>
        <begin position="96"/>
        <end position="114"/>
    </location>
</feature>
<dbReference type="Proteomes" id="UP000567179">
    <property type="component" value="Unassembled WGS sequence"/>
</dbReference>
<feature type="compositionally biased region" description="Acidic residues" evidence="1">
    <location>
        <begin position="85"/>
        <end position="95"/>
    </location>
</feature>